<protein>
    <submittedName>
        <fullName evidence="1">Uncharacterized protein</fullName>
    </submittedName>
</protein>
<keyword evidence="2" id="KW-1185">Reference proteome</keyword>
<accession>A0ABN9F6Y0</accession>
<reference evidence="1" key="1">
    <citation type="submission" date="2023-05" db="EMBL/GenBank/DDBJ databases">
        <authorList>
            <person name="Stuckert A."/>
        </authorList>
    </citation>
    <scope>NUCLEOTIDE SEQUENCE</scope>
</reference>
<sequence>MYPNKNIYIRNGYNVAVCILFNVKYNNGALCRDRRNVSAVIGVSH</sequence>
<proteinExistence type="predicted"/>
<evidence type="ECO:0000313" key="1">
    <source>
        <dbReference type="EMBL" id="CAI9591361.1"/>
    </source>
</evidence>
<name>A0ABN9F6Y0_9NEOB</name>
<dbReference type="EMBL" id="CATNWA010016273">
    <property type="protein sequence ID" value="CAI9591361.1"/>
    <property type="molecule type" value="Genomic_DNA"/>
</dbReference>
<gene>
    <name evidence="1" type="ORF">SPARVUS_LOCUS11199842</name>
</gene>
<comment type="caution">
    <text evidence="1">The sequence shown here is derived from an EMBL/GenBank/DDBJ whole genome shotgun (WGS) entry which is preliminary data.</text>
</comment>
<evidence type="ECO:0000313" key="2">
    <source>
        <dbReference type="Proteomes" id="UP001162483"/>
    </source>
</evidence>
<dbReference type="Proteomes" id="UP001162483">
    <property type="component" value="Unassembled WGS sequence"/>
</dbReference>
<organism evidence="1 2">
    <name type="scientific">Staurois parvus</name>
    <dbReference type="NCBI Taxonomy" id="386267"/>
    <lineage>
        <taxon>Eukaryota</taxon>
        <taxon>Metazoa</taxon>
        <taxon>Chordata</taxon>
        <taxon>Craniata</taxon>
        <taxon>Vertebrata</taxon>
        <taxon>Euteleostomi</taxon>
        <taxon>Amphibia</taxon>
        <taxon>Batrachia</taxon>
        <taxon>Anura</taxon>
        <taxon>Neobatrachia</taxon>
        <taxon>Ranoidea</taxon>
        <taxon>Ranidae</taxon>
        <taxon>Staurois</taxon>
    </lineage>
</organism>